<dbReference type="Gene3D" id="6.10.340.10">
    <property type="match status" value="1"/>
</dbReference>
<dbReference type="SMART" id="SM00331">
    <property type="entry name" value="PP2C_SIG"/>
    <property type="match status" value="1"/>
</dbReference>
<keyword evidence="2" id="KW-0472">Membrane</keyword>
<sequence>MNVDSRKVFALLFFSLIIISPNLYAQTVIGLEAGHILLASVLILCGIGVYFSVRGIVETVTEGTAIRHDAATLIRRDLMPSENKRQLARIKKRGMGLRLKLASYTIALVLAVNVIASVPLFLMMIRSMKETLFTSLWDRATVLVEGLAANARPYLSQGNIKELGLLPAQMNSIPEAMYVTITGYNPETLVFEDQVWATNDPNILRKIDSQVLHLGYSRITDAISPRIKVLSAELNAMARERATGFAETIVNLYQEADELAKDSYTPEVSQRLDEIQLNINMLDTKLSDVLYRVNSGIWSEPDYSLENFDVSQSSRFIFFKPIMYCHTAEDEFFWGLVRLEISINSILAEIDEGVKNLLIVNVLIALVAQIIGAIGAWILSTLLVRPIRQLVRHVEIIRDTEDKAKLRDVEIRLKSSDEIAILGDTINDMTQSIATAALAAGDLSIGKEVQKKFLPLNLDSKGNKLSSGFEDTNYLNLFCYYEGAKGVSGDYFDYQELDDRYYAIIKCDVAGKGIPAAFIMIQVATMFLNFFRQWEPNEQGMRIEELVYLMNEFIETLAFKGRFAAFTLCLYDSETGTMRFCNAGDNIIHIFDASEGKVVTHTLPETPAAGALSNLDVESKGGYRIQTLTLDHGDMLLLYTDGIEESKRKFRNAKFEEIKCGEGTPHENHVAGQSAEELGSERVEDIINAVMNKQVYTLNKWHNPEGDDKNLQFDFGTCQGNTEDVILAMVAVEKMFRCYRKPNASKENQVLIDKIVDNFLKKHFLQYRQYCYNTQDNPANDAYMYYTHVMEDEQYDDLTILGIMRK</sequence>
<evidence type="ECO:0000256" key="1">
    <source>
        <dbReference type="ARBA" id="ARBA00022801"/>
    </source>
</evidence>
<dbReference type="AlphaFoldDB" id="A0A806K0U7"/>
<feature type="transmembrane region" description="Helical" evidence="2">
    <location>
        <begin position="358"/>
        <end position="384"/>
    </location>
</feature>
<name>A0A806K0U7_9BACT</name>
<feature type="transmembrane region" description="Helical" evidence="2">
    <location>
        <begin position="35"/>
        <end position="53"/>
    </location>
</feature>
<dbReference type="CDD" id="cd06225">
    <property type="entry name" value="HAMP"/>
    <property type="match status" value="1"/>
</dbReference>
<proteinExistence type="predicted"/>
<dbReference type="GO" id="GO:0016020">
    <property type="term" value="C:membrane"/>
    <property type="evidence" value="ECO:0007669"/>
    <property type="project" value="InterPro"/>
</dbReference>
<evidence type="ECO:0000313" key="4">
    <source>
        <dbReference type="EMBL" id="AGS53328.1"/>
    </source>
</evidence>
<dbReference type="PROSITE" id="PS50885">
    <property type="entry name" value="HAMP"/>
    <property type="match status" value="1"/>
</dbReference>
<organism evidence="4">
    <name type="scientific">uncultured bacterium contig00014</name>
    <dbReference type="NCBI Taxonomy" id="1181505"/>
    <lineage>
        <taxon>Bacteria</taxon>
        <taxon>environmental samples</taxon>
    </lineage>
</organism>
<dbReference type="InterPro" id="IPR052016">
    <property type="entry name" value="Bact_Sigma-Reg"/>
</dbReference>
<protein>
    <recommendedName>
        <fullName evidence="3">HAMP domain-containing protein</fullName>
    </recommendedName>
</protein>
<dbReference type="InterPro" id="IPR001932">
    <property type="entry name" value="PPM-type_phosphatase-like_dom"/>
</dbReference>
<dbReference type="Pfam" id="PF07228">
    <property type="entry name" value="SpoIIE"/>
    <property type="match status" value="1"/>
</dbReference>
<dbReference type="InterPro" id="IPR036457">
    <property type="entry name" value="PPM-type-like_dom_sf"/>
</dbReference>
<dbReference type="EMBL" id="JQ844230">
    <property type="protein sequence ID" value="AGS53328.1"/>
    <property type="molecule type" value="Genomic_DNA"/>
</dbReference>
<dbReference type="SUPFAM" id="SSF81606">
    <property type="entry name" value="PP2C-like"/>
    <property type="match status" value="1"/>
</dbReference>
<keyword evidence="2" id="KW-1133">Transmembrane helix</keyword>
<evidence type="ECO:0000256" key="2">
    <source>
        <dbReference type="SAM" id="Phobius"/>
    </source>
</evidence>
<dbReference type="PANTHER" id="PTHR43156">
    <property type="entry name" value="STAGE II SPORULATION PROTEIN E-RELATED"/>
    <property type="match status" value="1"/>
</dbReference>
<feature type="domain" description="HAMP" evidence="3">
    <location>
        <begin position="381"/>
        <end position="438"/>
    </location>
</feature>
<dbReference type="GO" id="GO:0007165">
    <property type="term" value="P:signal transduction"/>
    <property type="evidence" value="ECO:0007669"/>
    <property type="project" value="InterPro"/>
</dbReference>
<reference evidence="4" key="1">
    <citation type="submission" date="2012-03" db="EMBL/GenBank/DDBJ databases">
        <title>Functional metagenomics reveals considerable lignocellulase gene clusters in the gut microbiome of a wood-feeding higher termite.</title>
        <authorList>
            <person name="Liu N."/>
        </authorList>
    </citation>
    <scope>NUCLEOTIDE SEQUENCE</scope>
</reference>
<dbReference type="Pfam" id="PF00672">
    <property type="entry name" value="HAMP"/>
    <property type="match status" value="1"/>
</dbReference>
<dbReference type="Gene3D" id="3.60.40.10">
    <property type="entry name" value="PPM-type phosphatase domain"/>
    <property type="match status" value="1"/>
</dbReference>
<keyword evidence="1" id="KW-0378">Hydrolase</keyword>
<dbReference type="SMART" id="SM00304">
    <property type="entry name" value="HAMP"/>
    <property type="match status" value="1"/>
</dbReference>
<dbReference type="InterPro" id="IPR003660">
    <property type="entry name" value="HAMP_dom"/>
</dbReference>
<evidence type="ECO:0000259" key="3">
    <source>
        <dbReference type="PROSITE" id="PS50885"/>
    </source>
</evidence>
<accession>A0A806K0U7</accession>
<dbReference type="PANTHER" id="PTHR43156:SF2">
    <property type="entry name" value="STAGE II SPORULATION PROTEIN E"/>
    <property type="match status" value="1"/>
</dbReference>
<dbReference type="GO" id="GO:0016791">
    <property type="term" value="F:phosphatase activity"/>
    <property type="evidence" value="ECO:0007669"/>
    <property type="project" value="TreeGrafter"/>
</dbReference>
<feature type="transmembrane region" description="Helical" evidence="2">
    <location>
        <begin position="101"/>
        <end position="125"/>
    </location>
</feature>
<keyword evidence="2" id="KW-0812">Transmembrane</keyword>